<evidence type="ECO:0000256" key="7">
    <source>
        <dbReference type="ARBA" id="ARBA00022989"/>
    </source>
</evidence>
<keyword evidence="8 9" id="KW-0472">Membrane</keyword>
<evidence type="ECO:0000313" key="13">
    <source>
        <dbReference type="Proteomes" id="UP000198462"/>
    </source>
</evidence>
<evidence type="ECO:0000259" key="10">
    <source>
        <dbReference type="Pfam" id="PF25994"/>
    </source>
</evidence>
<accession>A0A219B850</accession>
<dbReference type="PRINTS" id="PR01490">
    <property type="entry name" value="RTXTOXIND"/>
</dbReference>
<sequence length="444" mass="48039">MSQQIDVTESKEVGDRIEDRLANLRPTTASNVLLFFVALTVITFIVWASLTELDVHIRGQGRVVPSSQLQVVSNLEGGIVQQIFVSAGDNVAEGDPLMSLDPTETGSNLEANQVSLDALQAKIARLEAEVAGREPNFPTGGDPALREQVEIERALHASRMADLASLTNAAMARVEQTERAVAEARATLDSRRSAAEAARRELDILRPLVERGIEPQLSLVQAESRAAVAQSDVSAAEAGLTRAQAAVMEARSALNQQRQDWRARAADELAAAQSEMASRRRTLPALQSRVDRTTIRAPMTGRVNRVLKSTVGGTVTPGEPLVEMVPSGDALIVEARIKPSDIGFVSIGQQAKVNITAYDPTVYGGIEGEVVTISPDSTVDERTGETWYEVEVKTQAEAITDRYGNELQIGPGMVADVNLLGEKRKIISYILRPITRLSQTAFRE</sequence>
<evidence type="ECO:0000256" key="1">
    <source>
        <dbReference type="ARBA" id="ARBA00004377"/>
    </source>
</evidence>
<evidence type="ECO:0000313" key="12">
    <source>
        <dbReference type="EMBL" id="OWV34296.1"/>
    </source>
</evidence>
<dbReference type="PANTHER" id="PTHR30386:SF26">
    <property type="entry name" value="TRANSPORT PROTEIN COMB"/>
    <property type="match status" value="1"/>
</dbReference>
<comment type="subcellular location">
    <subcellularLocation>
        <location evidence="1 9">Cell inner membrane</location>
        <topology evidence="1 9">Single-pass membrane protein</topology>
    </subcellularLocation>
</comment>
<dbReference type="EMBL" id="NFZT01000001">
    <property type="protein sequence ID" value="OWV34296.1"/>
    <property type="molecule type" value="Genomic_DNA"/>
</dbReference>
<keyword evidence="6 9" id="KW-0812">Transmembrane</keyword>
<feature type="transmembrane region" description="Helical" evidence="9">
    <location>
        <begin position="32"/>
        <end position="50"/>
    </location>
</feature>
<evidence type="ECO:0000256" key="8">
    <source>
        <dbReference type="ARBA" id="ARBA00023136"/>
    </source>
</evidence>
<dbReference type="InterPro" id="IPR058982">
    <property type="entry name" value="Beta-barrel_AprE"/>
</dbReference>
<gene>
    <name evidence="12" type="ORF">B5C34_13065</name>
</gene>
<evidence type="ECO:0000256" key="2">
    <source>
        <dbReference type="ARBA" id="ARBA00009477"/>
    </source>
</evidence>
<keyword evidence="13" id="KW-1185">Reference proteome</keyword>
<evidence type="ECO:0000256" key="3">
    <source>
        <dbReference type="ARBA" id="ARBA00022448"/>
    </source>
</evidence>
<comment type="similarity">
    <text evidence="2 9">Belongs to the membrane fusion protein (MFP) (TC 8.A.1) family.</text>
</comment>
<dbReference type="Gene3D" id="2.40.30.170">
    <property type="match status" value="1"/>
</dbReference>
<evidence type="ECO:0000259" key="11">
    <source>
        <dbReference type="Pfam" id="PF26002"/>
    </source>
</evidence>
<reference evidence="13" key="1">
    <citation type="submission" date="2017-05" db="EMBL/GenBank/DDBJ databases">
        <authorList>
            <person name="Lin X."/>
        </authorList>
    </citation>
    <scope>NUCLEOTIDE SEQUENCE [LARGE SCALE GENOMIC DNA]</scope>
    <source>
        <strain evidence="13">JLT2012</strain>
    </source>
</reference>
<dbReference type="Pfam" id="PF26002">
    <property type="entry name" value="Beta-barrel_AprE"/>
    <property type="match status" value="1"/>
</dbReference>
<dbReference type="OrthoDB" id="9810980at2"/>
<feature type="domain" description="AprE-like long alpha-helical hairpin" evidence="10">
    <location>
        <begin position="107"/>
        <end position="287"/>
    </location>
</feature>
<dbReference type="GO" id="GO:0005886">
    <property type="term" value="C:plasma membrane"/>
    <property type="evidence" value="ECO:0007669"/>
    <property type="project" value="UniProtKB-SubCell"/>
</dbReference>
<keyword evidence="4 9" id="KW-1003">Cell membrane</keyword>
<evidence type="ECO:0000256" key="6">
    <source>
        <dbReference type="ARBA" id="ARBA00022692"/>
    </source>
</evidence>
<keyword evidence="5 9" id="KW-0997">Cell inner membrane</keyword>
<dbReference type="GO" id="GO:0015031">
    <property type="term" value="P:protein transport"/>
    <property type="evidence" value="ECO:0007669"/>
    <property type="project" value="InterPro"/>
</dbReference>
<dbReference type="AlphaFoldDB" id="A0A219B850"/>
<evidence type="ECO:0000256" key="5">
    <source>
        <dbReference type="ARBA" id="ARBA00022519"/>
    </source>
</evidence>
<dbReference type="STRING" id="1234595.C725_2632"/>
<dbReference type="Pfam" id="PF25994">
    <property type="entry name" value="HH_AprE"/>
    <property type="match status" value="1"/>
</dbReference>
<dbReference type="Proteomes" id="UP000198462">
    <property type="component" value="Unassembled WGS sequence"/>
</dbReference>
<proteinExistence type="inferred from homology"/>
<dbReference type="InterPro" id="IPR058781">
    <property type="entry name" value="HH_AprE-like"/>
</dbReference>
<protein>
    <recommendedName>
        <fullName evidence="9">Membrane fusion protein (MFP) family protein</fullName>
    </recommendedName>
</protein>
<comment type="caution">
    <text evidence="12">The sequence shown here is derived from an EMBL/GenBank/DDBJ whole genome shotgun (WGS) entry which is preliminary data.</text>
</comment>
<dbReference type="InterPro" id="IPR050739">
    <property type="entry name" value="MFP"/>
</dbReference>
<evidence type="ECO:0000256" key="4">
    <source>
        <dbReference type="ARBA" id="ARBA00022475"/>
    </source>
</evidence>
<dbReference type="RefSeq" id="WP_088712996.1">
    <property type="nucleotide sequence ID" value="NZ_NFZT01000001.1"/>
</dbReference>
<keyword evidence="3 9" id="KW-0813">Transport</keyword>
<evidence type="ECO:0000256" key="9">
    <source>
        <dbReference type="RuleBase" id="RU365093"/>
    </source>
</evidence>
<dbReference type="InterPro" id="IPR010129">
    <property type="entry name" value="T1SS_HlyD"/>
</dbReference>
<feature type="domain" description="AprE-like beta-barrel" evidence="11">
    <location>
        <begin position="331"/>
        <end position="419"/>
    </location>
</feature>
<dbReference type="PANTHER" id="PTHR30386">
    <property type="entry name" value="MEMBRANE FUSION SUBUNIT OF EMRAB-TOLC MULTIDRUG EFFLUX PUMP"/>
    <property type="match status" value="1"/>
</dbReference>
<keyword evidence="7 9" id="KW-1133">Transmembrane helix</keyword>
<dbReference type="SUPFAM" id="SSF111369">
    <property type="entry name" value="HlyD-like secretion proteins"/>
    <property type="match status" value="1"/>
</dbReference>
<organism evidence="12 13">
    <name type="scientific">Pacificimonas flava</name>
    <dbReference type="NCBI Taxonomy" id="1234595"/>
    <lineage>
        <taxon>Bacteria</taxon>
        <taxon>Pseudomonadati</taxon>
        <taxon>Pseudomonadota</taxon>
        <taxon>Alphaproteobacteria</taxon>
        <taxon>Sphingomonadales</taxon>
        <taxon>Sphingosinicellaceae</taxon>
        <taxon>Pacificimonas</taxon>
    </lineage>
</organism>
<name>A0A219B850_9SPHN</name>
<dbReference type="NCBIfam" id="TIGR01843">
    <property type="entry name" value="type_I_hlyD"/>
    <property type="match status" value="1"/>
</dbReference>
<dbReference type="Gene3D" id="2.40.50.100">
    <property type="match status" value="1"/>
</dbReference>